<dbReference type="InterPro" id="IPR016032">
    <property type="entry name" value="Sig_transdc_resp-reg_C-effctor"/>
</dbReference>
<dbReference type="InterPro" id="IPR036388">
    <property type="entry name" value="WH-like_DNA-bd_sf"/>
</dbReference>
<dbReference type="Proteomes" id="UP000640583">
    <property type="component" value="Unassembled WGS sequence"/>
</dbReference>
<dbReference type="SMART" id="SM00421">
    <property type="entry name" value="HTH_LUXR"/>
    <property type="match status" value="1"/>
</dbReference>
<gene>
    <name evidence="5" type="ORF">H1D41_00910</name>
</gene>
<evidence type="ECO:0000256" key="2">
    <source>
        <dbReference type="ARBA" id="ARBA00023125"/>
    </source>
</evidence>
<dbReference type="PROSITE" id="PS50043">
    <property type="entry name" value="HTH_LUXR_2"/>
    <property type="match status" value="1"/>
</dbReference>
<dbReference type="InterPro" id="IPR000792">
    <property type="entry name" value="Tscrpt_reg_LuxR_C"/>
</dbReference>
<dbReference type="RefSeq" id="WP_107495942.1">
    <property type="nucleotide sequence ID" value="NZ_JADCKQ010000001.1"/>
</dbReference>
<evidence type="ECO:0000313" key="5">
    <source>
        <dbReference type="EMBL" id="MBI1492189.1"/>
    </source>
</evidence>
<evidence type="ECO:0000313" key="6">
    <source>
        <dbReference type="Proteomes" id="UP000640583"/>
    </source>
</evidence>
<reference evidence="5" key="1">
    <citation type="submission" date="2020-10" db="EMBL/GenBank/DDBJ databases">
        <title>Paenihalocynthiibacter styelae gen. nov., sp. nov., isolated from stalked sea squirt Styela clava.</title>
        <authorList>
            <person name="Kim Y.-O."/>
            <person name="Yoon J.-H."/>
        </authorList>
    </citation>
    <scope>NUCLEOTIDE SEQUENCE</scope>
    <source>
        <strain evidence="5">MYP1-1</strain>
    </source>
</reference>
<dbReference type="EMBL" id="JADCKQ010000001">
    <property type="protein sequence ID" value="MBI1492189.1"/>
    <property type="molecule type" value="Genomic_DNA"/>
</dbReference>
<dbReference type="AlphaFoldDB" id="A0A8J7LKA8"/>
<dbReference type="InterPro" id="IPR005143">
    <property type="entry name" value="TF_LuxR_autoind-bd_dom"/>
</dbReference>
<dbReference type="Gene3D" id="1.10.10.10">
    <property type="entry name" value="Winged helix-like DNA-binding domain superfamily/Winged helix DNA-binding domain"/>
    <property type="match status" value="1"/>
</dbReference>
<keyword evidence="3" id="KW-0804">Transcription</keyword>
<evidence type="ECO:0000256" key="3">
    <source>
        <dbReference type="ARBA" id="ARBA00023163"/>
    </source>
</evidence>
<evidence type="ECO:0000256" key="1">
    <source>
        <dbReference type="ARBA" id="ARBA00023015"/>
    </source>
</evidence>
<dbReference type="Pfam" id="PF00196">
    <property type="entry name" value="GerE"/>
    <property type="match status" value="1"/>
</dbReference>
<organism evidence="5 6">
    <name type="scientific">Halocynthiibacter styelae</name>
    <dbReference type="NCBI Taxonomy" id="2761955"/>
    <lineage>
        <taxon>Bacteria</taxon>
        <taxon>Pseudomonadati</taxon>
        <taxon>Pseudomonadota</taxon>
        <taxon>Alphaproteobacteria</taxon>
        <taxon>Rhodobacterales</taxon>
        <taxon>Paracoccaceae</taxon>
        <taxon>Halocynthiibacter</taxon>
    </lineage>
</organism>
<proteinExistence type="predicted"/>
<dbReference type="CDD" id="cd06170">
    <property type="entry name" value="LuxR_C_like"/>
    <property type="match status" value="1"/>
</dbReference>
<accession>A0A8J7LKA8</accession>
<sequence>MISEYLEKLTACQCLEDVWSLHMEKMAEYGFTRVMYGFTRYRNGSSLGDQDDLLMLSNHDPGYLDGFFGEKLYYNAPMVRWSLENEGACSWSWMAEQIESGMFTESEMKVVGFNRRFDVTAGYTVSFKSVSYRERGGIALTAAPGVSQADVDRTWDEHGQDILVMCNVAHLKIINMPWSGKRRPLTHRQREVLEWVGEGKTTQDIACIMGLTPATVEKHLRLARGALDVETTAQAVLKASVQKQIFVVDG</sequence>
<dbReference type="GO" id="GO:0003677">
    <property type="term" value="F:DNA binding"/>
    <property type="evidence" value="ECO:0007669"/>
    <property type="project" value="UniProtKB-KW"/>
</dbReference>
<feature type="domain" description="HTH luxR-type" evidence="4">
    <location>
        <begin position="177"/>
        <end position="243"/>
    </location>
</feature>
<dbReference type="GO" id="GO:0006355">
    <property type="term" value="P:regulation of DNA-templated transcription"/>
    <property type="evidence" value="ECO:0007669"/>
    <property type="project" value="InterPro"/>
</dbReference>
<dbReference type="Gene3D" id="3.30.450.80">
    <property type="entry name" value="Transcription factor LuxR-like, autoinducer-binding domain"/>
    <property type="match status" value="1"/>
</dbReference>
<keyword evidence="1" id="KW-0805">Transcription regulation</keyword>
<dbReference type="SUPFAM" id="SSF75516">
    <property type="entry name" value="Pheromone-binding domain of LuxR-like quorum-sensing transcription factors"/>
    <property type="match status" value="1"/>
</dbReference>
<keyword evidence="2" id="KW-0238">DNA-binding</keyword>
<dbReference type="PANTHER" id="PTHR44688">
    <property type="entry name" value="DNA-BINDING TRANSCRIPTIONAL ACTIVATOR DEVR_DOSR"/>
    <property type="match status" value="1"/>
</dbReference>
<keyword evidence="6" id="KW-1185">Reference proteome</keyword>
<dbReference type="Pfam" id="PF03472">
    <property type="entry name" value="Autoind_bind"/>
    <property type="match status" value="1"/>
</dbReference>
<comment type="caution">
    <text evidence="5">The sequence shown here is derived from an EMBL/GenBank/DDBJ whole genome shotgun (WGS) entry which is preliminary data.</text>
</comment>
<dbReference type="InterPro" id="IPR036693">
    <property type="entry name" value="TF_LuxR_autoind-bd_dom_sf"/>
</dbReference>
<dbReference type="PANTHER" id="PTHR44688:SF16">
    <property type="entry name" value="DNA-BINDING TRANSCRIPTIONAL ACTIVATOR DEVR_DOSR"/>
    <property type="match status" value="1"/>
</dbReference>
<dbReference type="PRINTS" id="PR00038">
    <property type="entry name" value="HTHLUXR"/>
</dbReference>
<dbReference type="SUPFAM" id="SSF46894">
    <property type="entry name" value="C-terminal effector domain of the bipartite response regulators"/>
    <property type="match status" value="1"/>
</dbReference>
<name>A0A8J7LKA8_9RHOB</name>
<protein>
    <submittedName>
        <fullName evidence="5">LuxR family transcriptional regulator</fullName>
    </submittedName>
</protein>
<evidence type="ECO:0000259" key="4">
    <source>
        <dbReference type="PROSITE" id="PS50043"/>
    </source>
</evidence>